<dbReference type="Gene3D" id="3.40.50.620">
    <property type="entry name" value="HUPs"/>
    <property type="match status" value="2"/>
</dbReference>
<comment type="caution">
    <text evidence="3">The sequence shown here is derived from an EMBL/GenBank/DDBJ whole genome shotgun (WGS) entry which is preliminary data.</text>
</comment>
<accession>A0A2T0REW2</accession>
<dbReference type="InterPro" id="IPR014729">
    <property type="entry name" value="Rossmann-like_a/b/a_fold"/>
</dbReference>
<evidence type="ECO:0000256" key="1">
    <source>
        <dbReference type="ARBA" id="ARBA00008791"/>
    </source>
</evidence>
<gene>
    <name evidence="3" type="ORF">CLV70_13018</name>
</gene>
<name>A0A2T0REW2_9ACTN</name>
<protein>
    <submittedName>
        <fullName evidence="3">Nucleotide-binding universal stress UspA family protein</fullName>
    </submittedName>
</protein>
<reference evidence="3 4" key="1">
    <citation type="submission" date="2018-03" db="EMBL/GenBank/DDBJ databases">
        <title>Genomic Encyclopedia of Archaeal and Bacterial Type Strains, Phase II (KMG-II): from individual species to whole genera.</title>
        <authorList>
            <person name="Goeker M."/>
        </authorList>
    </citation>
    <scope>NUCLEOTIDE SEQUENCE [LARGE SCALE GENOMIC DNA]</scope>
    <source>
        <strain evidence="3 4">DSM 45348</strain>
    </source>
</reference>
<dbReference type="EMBL" id="PVZG01000030">
    <property type="protein sequence ID" value="PRY19640.1"/>
    <property type="molecule type" value="Genomic_DNA"/>
</dbReference>
<dbReference type="InterPro" id="IPR006015">
    <property type="entry name" value="Universal_stress_UspA"/>
</dbReference>
<dbReference type="PANTHER" id="PTHR46268">
    <property type="entry name" value="STRESS RESPONSE PROTEIN NHAX"/>
    <property type="match status" value="1"/>
</dbReference>
<dbReference type="OrthoDB" id="3404132at2"/>
<dbReference type="InterPro" id="IPR006016">
    <property type="entry name" value="UspA"/>
</dbReference>
<evidence type="ECO:0000313" key="3">
    <source>
        <dbReference type="EMBL" id="PRY19640.1"/>
    </source>
</evidence>
<dbReference type="SUPFAM" id="SSF52402">
    <property type="entry name" value="Adenine nucleotide alpha hydrolases-like"/>
    <property type="match status" value="2"/>
</dbReference>
<dbReference type="PANTHER" id="PTHR46268:SF6">
    <property type="entry name" value="UNIVERSAL STRESS PROTEIN UP12"/>
    <property type="match status" value="1"/>
</dbReference>
<proteinExistence type="inferred from homology"/>
<feature type="domain" description="UspA" evidence="2">
    <location>
        <begin position="1"/>
        <end position="140"/>
    </location>
</feature>
<dbReference type="RefSeq" id="WP_106130972.1">
    <property type="nucleotide sequence ID" value="NZ_PVZG01000030.1"/>
</dbReference>
<dbReference type="Pfam" id="PF00582">
    <property type="entry name" value="Usp"/>
    <property type="match status" value="2"/>
</dbReference>
<dbReference type="Proteomes" id="UP000239209">
    <property type="component" value="Unassembled WGS sequence"/>
</dbReference>
<dbReference type="CDD" id="cd00293">
    <property type="entry name" value="USP-like"/>
    <property type="match status" value="1"/>
</dbReference>
<organism evidence="3 4">
    <name type="scientific">Pseudosporangium ferrugineum</name>
    <dbReference type="NCBI Taxonomy" id="439699"/>
    <lineage>
        <taxon>Bacteria</taxon>
        <taxon>Bacillati</taxon>
        <taxon>Actinomycetota</taxon>
        <taxon>Actinomycetes</taxon>
        <taxon>Micromonosporales</taxon>
        <taxon>Micromonosporaceae</taxon>
        <taxon>Pseudosporangium</taxon>
    </lineage>
</organism>
<sequence length="289" mass="30020">MIAPVIVGFDGSATARSAVHYGAREAQRRGCALQITHALGWPVILPPFHAPYDLHDQGQRAAMLDLLAKVAHEVREECTGLPVTTRLLDGPASSILVDASRNAQLLVVGHRGLGGFAGLLTGSVATQVAGHARSPVVIVRGDDHLSDDRPIVVGTDGSSGSRTAAEAAFTQARLRDVELILAYHSARRSSAGAIPTSTVPFWATVGDGAAGTHGISARYPDVKYRTEVVSGDSAVDALMDFSQRIAAGLLVIGSRGLGGFSGLLMGSTARSLIDHAPCPVMVVPPRNAS</sequence>
<keyword evidence="4" id="KW-1185">Reference proteome</keyword>
<evidence type="ECO:0000259" key="2">
    <source>
        <dbReference type="Pfam" id="PF00582"/>
    </source>
</evidence>
<feature type="domain" description="UspA" evidence="2">
    <location>
        <begin position="149"/>
        <end position="284"/>
    </location>
</feature>
<dbReference type="PRINTS" id="PR01438">
    <property type="entry name" value="UNVRSLSTRESS"/>
</dbReference>
<comment type="similarity">
    <text evidence="1">Belongs to the universal stress protein A family.</text>
</comment>
<dbReference type="AlphaFoldDB" id="A0A2T0REW2"/>
<evidence type="ECO:0000313" key="4">
    <source>
        <dbReference type="Proteomes" id="UP000239209"/>
    </source>
</evidence>